<accession>A0A2M9G6M0</accession>
<dbReference type="NCBIfam" id="TIGR03592">
    <property type="entry name" value="yidC_oxa1_cterm"/>
    <property type="match status" value="1"/>
</dbReference>
<dbReference type="GO" id="GO:0051205">
    <property type="term" value="P:protein insertion into membrane"/>
    <property type="evidence" value="ECO:0007669"/>
    <property type="project" value="TreeGrafter"/>
</dbReference>
<evidence type="ECO:0000256" key="7">
    <source>
        <dbReference type="ARBA" id="ARBA00022927"/>
    </source>
</evidence>
<proteinExistence type="inferred from homology"/>
<keyword evidence="5 13" id="KW-1003">Cell membrane</keyword>
<sequence length="587" mass="65981">MSEQRNLILAIVISMLILLGSQYFFSSEVPRPDGGETEQQTTGDSVTPQPGARTPEGAPAPGGSDLPRVAPQQSRAAALADAARIRIDTPRVDGSIRVRGARIDDLRLKNYHKTVDPASPEIELLNPRNAPRPYYVEFGWVAAAGGDVALPDQDTVWQADGDVLTPGSPITLTWSNDAGLTFERRIEVDENYLFTVSQTVRNTGGQAVTLYPYGLISRHGTPETEDFYILHEGPLGVFGEELTELDYEDLQDEPSGVIKRNSTGGWLGITDKYWLTALVPDQKAAFEGAFRHRVDQGIDKYQADYLAAPVTIAPGGKATMTDRLFAGAKEVDVIDAYEERYRIQLFDRTIDWGWFYFLTKPIFYAIDFFYNLLGNFGLAIIALTFCIKFLFLPLAWKSYVSMSKMKALQPEMVKLRERHGDDKVRMQQEMMALYKKEKVNPVSGCLPILLQIPVFFALYKVLFVTIEMRHAPFYGWIEDLSARDPTNAFELFGLISWGAPEFLHLGVWPLLMGISMYAQQKINPQPPDPMQARIMMMLPIIFTFFLASFPAGLVIYWTVNNCLSIAQQWFIMRRVNNRRAAAAKPGE</sequence>
<dbReference type="InterPro" id="IPR028055">
    <property type="entry name" value="YidC/Oxa/ALB_C"/>
</dbReference>
<evidence type="ECO:0000256" key="2">
    <source>
        <dbReference type="ARBA" id="ARBA00010527"/>
    </source>
</evidence>
<name>A0A2M9G6M0_9PROT</name>
<dbReference type="InterPro" id="IPR028053">
    <property type="entry name" value="Membr_insert_YidC_N"/>
</dbReference>
<keyword evidence="8 13" id="KW-1133">Transmembrane helix</keyword>
<evidence type="ECO:0000256" key="9">
    <source>
        <dbReference type="ARBA" id="ARBA00023136"/>
    </source>
</evidence>
<feature type="region of interest" description="Disordered" evidence="14">
    <location>
        <begin position="29"/>
        <end position="73"/>
    </location>
</feature>
<dbReference type="CDD" id="cd19961">
    <property type="entry name" value="EcYidC-like_peri"/>
    <property type="match status" value="1"/>
</dbReference>
<feature type="compositionally biased region" description="Polar residues" evidence="14">
    <location>
        <begin position="37"/>
        <end position="48"/>
    </location>
</feature>
<dbReference type="PANTHER" id="PTHR12428">
    <property type="entry name" value="OXA1"/>
    <property type="match status" value="1"/>
</dbReference>
<keyword evidence="7 13" id="KW-0653">Protein transport</keyword>
<evidence type="ECO:0000256" key="4">
    <source>
        <dbReference type="ARBA" id="ARBA00022448"/>
    </source>
</evidence>
<dbReference type="InterPro" id="IPR038221">
    <property type="entry name" value="YidC_periplasmic_sf"/>
</dbReference>
<organism evidence="17 18">
    <name type="scientific">Minwuia thermotolerans</name>
    <dbReference type="NCBI Taxonomy" id="2056226"/>
    <lineage>
        <taxon>Bacteria</taxon>
        <taxon>Pseudomonadati</taxon>
        <taxon>Pseudomonadota</taxon>
        <taxon>Alphaproteobacteria</taxon>
        <taxon>Minwuiales</taxon>
        <taxon>Minwuiaceae</taxon>
        <taxon>Minwuia</taxon>
    </lineage>
</organism>
<feature type="transmembrane region" description="Helical" evidence="13">
    <location>
        <begin position="6"/>
        <end position="25"/>
    </location>
</feature>
<comment type="similarity">
    <text evidence="2 13">Belongs to the OXA1/ALB3/YidC family. Type 1 subfamily.</text>
</comment>
<dbReference type="PRINTS" id="PR00701">
    <property type="entry name" value="60KDINNERMP"/>
</dbReference>
<dbReference type="AlphaFoldDB" id="A0A2M9G6M0"/>
<keyword evidence="4 13" id="KW-0813">Transport</keyword>
<feature type="domain" description="Membrane insertase YidC N-terminal" evidence="16">
    <location>
        <begin position="84"/>
        <end position="364"/>
    </location>
</feature>
<dbReference type="Pfam" id="PF02096">
    <property type="entry name" value="60KD_IMP"/>
    <property type="match status" value="1"/>
</dbReference>
<dbReference type="PRINTS" id="PR01900">
    <property type="entry name" value="YIDCPROTEIN"/>
</dbReference>
<evidence type="ECO:0000256" key="5">
    <source>
        <dbReference type="ARBA" id="ARBA00022475"/>
    </source>
</evidence>
<dbReference type="RefSeq" id="WP_109793794.1">
    <property type="nucleotide sequence ID" value="NZ_PHIG01000005.1"/>
</dbReference>
<gene>
    <name evidence="13" type="primary">yidC</name>
    <name evidence="17" type="ORF">CVT23_01420</name>
</gene>
<dbReference type="EMBL" id="PHIG01000005">
    <property type="protein sequence ID" value="PJK31368.1"/>
    <property type="molecule type" value="Genomic_DNA"/>
</dbReference>
<comment type="caution">
    <text evidence="17">The sequence shown here is derived from an EMBL/GenBank/DDBJ whole genome shotgun (WGS) entry which is preliminary data.</text>
</comment>
<feature type="transmembrane region" description="Helical" evidence="13">
    <location>
        <begin position="376"/>
        <end position="396"/>
    </location>
</feature>
<evidence type="ECO:0000313" key="18">
    <source>
        <dbReference type="Proteomes" id="UP000229498"/>
    </source>
</evidence>
<evidence type="ECO:0000256" key="6">
    <source>
        <dbReference type="ARBA" id="ARBA00022692"/>
    </source>
</evidence>
<dbReference type="GO" id="GO:0015031">
    <property type="term" value="P:protein transport"/>
    <property type="evidence" value="ECO:0007669"/>
    <property type="project" value="UniProtKB-KW"/>
</dbReference>
<dbReference type="NCBIfam" id="TIGR03593">
    <property type="entry name" value="yidC_nterm"/>
    <property type="match status" value="1"/>
</dbReference>
<dbReference type="InterPro" id="IPR047196">
    <property type="entry name" value="YidC_ALB_C"/>
</dbReference>
<evidence type="ECO:0000256" key="11">
    <source>
        <dbReference type="ARBA" id="ARBA00033245"/>
    </source>
</evidence>
<dbReference type="NCBIfam" id="NF002353">
    <property type="entry name" value="PRK01318.1-4"/>
    <property type="match status" value="1"/>
</dbReference>
<comment type="subunit">
    <text evidence="13">Interacts with the Sec translocase complex via SecD. Specifically interacts with transmembrane segments of nascent integral membrane proteins during membrane integration.</text>
</comment>
<feature type="transmembrane region" description="Helical" evidence="13">
    <location>
        <begin position="439"/>
        <end position="459"/>
    </location>
</feature>
<evidence type="ECO:0000259" key="15">
    <source>
        <dbReference type="Pfam" id="PF02096"/>
    </source>
</evidence>
<reference evidence="17 18" key="1">
    <citation type="submission" date="2017-11" db="EMBL/GenBank/DDBJ databases">
        <title>Draft genome sequence of Rhizobiales bacterium SY3-13.</title>
        <authorList>
            <person name="Sun C."/>
        </authorList>
    </citation>
    <scope>NUCLEOTIDE SEQUENCE [LARGE SCALE GENOMIC DNA]</scope>
    <source>
        <strain evidence="17 18">SY3-13</strain>
    </source>
</reference>
<evidence type="ECO:0000256" key="13">
    <source>
        <dbReference type="HAMAP-Rule" id="MF_01810"/>
    </source>
</evidence>
<dbReference type="CDD" id="cd20070">
    <property type="entry name" value="5TM_YidC_Alb3"/>
    <property type="match status" value="1"/>
</dbReference>
<keyword evidence="9 13" id="KW-0472">Membrane</keyword>
<evidence type="ECO:0000259" key="16">
    <source>
        <dbReference type="Pfam" id="PF14849"/>
    </source>
</evidence>
<feature type="domain" description="Membrane insertase YidC/Oxa/ALB C-terminal" evidence="15">
    <location>
        <begin position="376"/>
        <end position="573"/>
    </location>
</feature>
<comment type="function">
    <text evidence="13">Required for the insertion and/or proper folding and/or complex formation of integral membrane proteins into the membrane. Involved in integration of membrane proteins that insert both dependently and independently of the Sec translocase complex, as well as at least some lipoproteins. Aids folding of multispanning membrane proteins.</text>
</comment>
<keyword evidence="10 13" id="KW-0143">Chaperone</keyword>
<feature type="transmembrane region" description="Helical" evidence="13">
    <location>
        <begin position="538"/>
        <end position="559"/>
    </location>
</feature>
<dbReference type="OrthoDB" id="9780552at2"/>
<evidence type="ECO:0000256" key="1">
    <source>
        <dbReference type="ARBA" id="ARBA00004429"/>
    </source>
</evidence>
<evidence type="ECO:0000256" key="8">
    <source>
        <dbReference type="ARBA" id="ARBA00022989"/>
    </source>
</evidence>
<dbReference type="PANTHER" id="PTHR12428:SF65">
    <property type="entry name" value="CYTOCHROME C OXIDASE ASSEMBLY PROTEIN COX18, MITOCHONDRIAL"/>
    <property type="match status" value="1"/>
</dbReference>
<dbReference type="InterPro" id="IPR001708">
    <property type="entry name" value="YidC/ALB3/OXA1/COX18"/>
</dbReference>
<evidence type="ECO:0000256" key="3">
    <source>
        <dbReference type="ARBA" id="ARBA00015325"/>
    </source>
</evidence>
<evidence type="ECO:0000256" key="14">
    <source>
        <dbReference type="SAM" id="MobiDB-lite"/>
    </source>
</evidence>
<dbReference type="Gene3D" id="2.70.98.90">
    <property type="match status" value="1"/>
</dbReference>
<comment type="subcellular location">
    <subcellularLocation>
        <location evidence="1">Cell inner membrane</location>
        <topology evidence="1">Multi-pass membrane protein</topology>
    </subcellularLocation>
    <subcellularLocation>
        <location evidence="13">Cell membrane</location>
        <topology evidence="13">Multi-pass membrane protein</topology>
    </subcellularLocation>
</comment>
<dbReference type="InterPro" id="IPR019998">
    <property type="entry name" value="Membr_insert_YidC"/>
</dbReference>
<dbReference type="GO" id="GO:0032977">
    <property type="term" value="F:membrane insertase activity"/>
    <property type="evidence" value="ECO:0007669"/>
    <property type="project" value="InterPro"/>
</dbReference>
<keyword evidence="6 13" id="KW-0812">Transmembrane</keyword>
<dbReference type="HAMAP" id="MF_01810">
    <property type="entry name" value="YidC_type1"/>
    <property type="match status" value="1"/>
</dbReference>
<keyword evidence="18" id="KW-1185">Reference proteome</keyword>
<evidence type="ECO:0000256" key="12">
    <source>
        <dbReference type="ARBA" id="ARBA00033342"/>
    </source>
</evidence>
<evidence type="ECO:0000313" key="17">
    <source>
        <dbReference type="EMBL" id="PJK31368.1"/>
    </source>
</evidence>
<dbReference type="Pfam" id="PF14849">
    <property type="entry name" value="YidC_periplas"/>
    <property type="match status" value="1"/>
</dbReference>
<protein>
    <recommendedName>
        <fullName evidence="3 13">Membrane protein insertase YidC</fullName>
    </recommendedName>
    <alternativeName>
        <fullName evidence="12 13">Foldase YidC</fullName>
    </alternativeName>
    <alternativeName>
        <fullName evidence="11 13">Membrane integrase YidC</fullName>
    </alternativeName>
    <alternativeName>
        <fullName evidence="13">Membrane protein YidC</fullName>
    </alternativeName>
</protein>
<dbReference type="Proteomes" id="UP000229498">
    <property type="component" value="Unassembled WGS sequence"/>
</dbReference>
<evidence type="ECO:0000256" key="10">
    <source>
        <dbReference type="ARBA" id="ARBA00023186"/>
    </source>
</evidence>
<dbReference type="GO" id="GO:0005886">
    <property type="term" value="C:plasma membrane"/>
    <property type="evidence" value="ECO:0007669"/>
    <property type="project" value="UniProtKB-SubCell"/>
</dbReference>